<evidence type="ECO:0000256" key="1">
    <source>
        <dbReference type="ARBA" id="ARBA00004651"/>
    </source>
</evidence>
<feature type="compositionally biased region" description="Low complexity" evidence="7">
    <location>
        <begin position="283"/>
        <end position="292"/>
    </location>
</feature>
<feature type="region of interest" description="Disordered" evidence="7">
    <location>
        <begin position="181"/>
        <end position="360"/>
    </location>
</feature>
<gene>
    <name evidence="11" type="ORF">FK530_11815</name>
</gene>
<evidence type="ECO:0000313" key="11">
    <source>
        <dbReference type="EMBL" id="TWS28864.1"/>
    </source>
</evidence>
<feature type="compositionally biased region" description="Pro residues" evidence="7">
    <location>
        <begin position="237"/>
        <end position="261"/>
    </location>
</feature>
<keyword evidence="5 8" id="KW-1133">Transmembrane helix</keyword>
<evidence type="ECO:0000256" key="2">
    <source>
        <dbReference type="ARBA" id="ARBA00022475"/>
    </source>
</evidence>
<feature type="domain" description="RDD" evidence="10">
    <location>
        <begin position="48"/>
        <end position="162"/>
    </location>
</feature>
<evidence type="ECO:0000256" key="6">
    <source>
        <dbReference type="ARBA" id="ARBA00023136"/>
    </source>
</evidence>
<keyword evidence="3" id="KW-0597">Phosphoprotein</keyword>
<dbReference type="InterPro" id="IPR000253">
    <property type="entry name" value="FHA_dom"/>
</dbReference>
<protein>
    <submittedName>
        <fullName evidence="11">RDD family protein</fullName>
    </submittedName>
</protein>
<dbReference type="Proteomes" id="UP000319375">
    <property type="component" value="Unassembled WGS sequence"/>
</dbReference>
<keyword evidence="2" id="KW-1003">Cell membrane</keyword>
<feature type="transmembrane region" description="Helical" evidence="8">
    <location>
        <begin position="80"/>
        <end position="103"/>
    </location>
</feature>
<feature type="compositionally biased region" description="Low complexity" evidence="7">
    <location>
        <begin position="266"/>
        <end position="276"/>
    </location>
</feature>
<evidence type="ECO:0000259" key="9">
    <source>
        <dbReference type="Pfam" id="PF00498"/>
    </source>
</evidence>
<evidence type="ECO:0000313" key="12">
    <source>
        <dbReference type="Proteomes" id="UP000319375"/>
    </source>
</evidence>
<proteinExistence type="predicted"/>
<dbReference type="GO" id="GO:0005886">
    <property type="term" value="C:plasma membrane"/>
    <property type="evidence" value="ECO:0007669"/>
    <property type="project" value="UniProtKB-SubCell"/>
</dbReference>
<dbReference type="EMBL" id="VIGX01000005">
    <property type="protein sequence ID" value="TWS28864.1"/>
    <property type="molecule type" value="Genomic_DNA"/>
</dbReference>
<dbReference type="InterPro" id="IPR008984">
    <property type="entry name" value="SMAD_FHA_dom_sf"/>
</dbReference>
<feature type="domain" description="FHA" evidence="9">
    <location>
        <begin position="372"/>
        <end position="452"/>
    </location>
</feature>
<name>A0A5C5S1B4_9ACTN</name>
<evidence type="ECO:0000256" key="8">
    <source>
        <dbReference type="SAM" id="Phobius"/>
    </source>
</evidence>
<reference evidence="11 12" key="1">
    <citation type="submission" date="2019-06" db="EMBL/GenBank/DDBJ databases">
        <title>Tsukamurella conjunctivitidis sp. nov., Tsukamurella assacharolytica sp. nov. and Tsukamurella sputae sp. nov. isolated from patients with conjunctivitis, bacteraemia (lymphoma) and respiratory infection (sputum) in Hong Kong.</title>
        <authorList>
            <person name="Teng J.L.L."/>
            <person name="Lee H.H."/>
            <person name="Fong J.Y.H."/>
            <person name="Fok K.M.N."/>
            <person name="Lau S.K.P."/>
            <person name="Woo P.C.Y."/>
        </authorList>
    </citation>
    <scope>NUCLEOTIDE SEQUENCE [LARGE SCALE GENOMIC DNA]</scope>
    <source>
        <strain evidence="11 12">HKU72</strain>
    </source>
</reference>
<sequence>MRVSGRRGTEVEAVRRRMSDQATARATQEYGAQTSLGGSHVEAAPNVLRVLAYVADLCVASAVVGIALIVNVVAGLEQGWVFLGVGVAVAIIASIVLHGVVGASPGKMLAGLKVVDEQSHRPIGFPSSAIRSVVFNVLAPLVYLPAWSILADGGRRGVHEKASRSTVVDDVDVAAPFRAQATAPSGPLGGLVTGESDSTLQRIPKPLPDETRVDAGAAGAATEVVETGEPRERLQPPTLPPLPDDVPGLRPVPPRFGPPPTEGDEPTTGLPPAAAFAPPPAQAPQAPQQYAPRPSGPTGPSGQPRVPGPGAGRPPATQPPAGPPAGRPQGVQPPQGQPQQPRPAAPAPTGGAPIQLRFDDGHSVDVRGDGIIGREPVVPATADPAKVTKHVLVDDTASVSKTHLLFGITRGELWVEDVGSTNGSAIAFGDSWTELTKGVRYAVEKGSVVHMGQRSFKVFGG</sequence>
<comment type="caution">
    <text evidence="11">The sequence shown here is derived from an EMBL/GenBank/DDBJ whole genome shotgun (WGS) entry which is preliminary data.</text>
</comment>
<accession>A0A5C5S1B4</accession>
<feature type="compositionally biased region" description="Pro residues" evidence="7">
    <location>
        <begin position="316"/>
        <end position="326"/>
    </location>
</feature>
<feature type="compositionally biased region" description="Low complexity" evidence="7">
    <location>
        <begin position="215"/>
        <end position="227"/>
    </location>
</feature>
<feature type="compositionally biased region" description="Low complexity" evidence="7">
    <location>
        <begin position="327"/>
        <end position="339"/>
    </location>
</feature>
<dbReference type="Pfam" id="PF00498">
    <property type="entry name" value="FHA"/>
    <property type="match status" value="1"/>
</dbReference>
<dbReference type="Pfam" id="PF06271">
    <property type="entry name" value="RDD"/>
    <property type="match status" value="1"/>
</dbReference>
<keyword evidence="4 8" id="KW-0812">Transmembrane</keyword>
<keyword evidence="12" id="KW-1185">Reference proteome</keyword>
<dbReference type="PANTHER" id="PTHR36115">
    <property type="entry name" value="PROLINE-RICH ANTIGEN HOMOLOG-RELATED"/>
    <property type="match status" value="1"/>
</dbReference>
<evidence type="ECO:0000256" key="4">
    <source>
        <dbReference type="ARBA" id="ARBA00022692"/>
    </source>
</evidence>
<evidence type="ECO:0000259" key="10">
    <source>
        <dbReference type="Pfam" id="PF06271"/>
    </source>
</evidence>
<evidence type="ECO:0000256" key="7">
    <source>
        <dbReference type="SAM" id="MobiDB-lite"/>
    </source>
</evidence>
<dbReference type="AlphaFoldDB" id="A0A5C5S1B4"/>
<dbReference type="InterPro" id="IPR010432">
    <property type="entry name" value="RDD"/>
</dbReference>
<keyword evidence="6 8" id="KW-0472">Membrane</keyword>
<evidence type="ECO:0000256" key="5">
    <source>
        <dbReference type="ARBA" id="ARBA00022989"/>
    </source>
</evidence>
<feature type="transmembrane region" description="Helical" evidence="8">
    <location>
        <begin position="50"/>
        <end position="74"/>
    </location>
</feature>
<dbReference type="InterPro" id="IPR051791">
    <property type="entry name" value="Pra-immunoreactive"/>
</dbReference>
<evidence type="ECO:0000256" key="3">
    <source>
        <dbReference type="ARBA" id="ARBA00022553"/>
    </source>
</evidence>
<organism evidence="11 12">
    <name type="scientific">Tsukamurella conjunctivitidis</name>
    <dbReference type="NCBI Taxonomy" id="2592068"/>
    <lineage>
        <taxon>Bacteria</taxon>
        <taxon>Bacillati</taxon>
        <taxon>Actinomycetota</taxon>
        <taxon>Actinomycetes</taxon>
        <taxon>Mycobacteriales</taxon>
        <taxon>Tsukamurellaceae</taxon>
        <taxon>Tsukamurella</taxon>
    </lineage>
</organism>
<dbReference type="Gene3D" id="2.60.200.20">
    <property type="match status" value="1"/>
</dbReference>
<comment type="subcellular location">
    <subcellularLocation>
        <location evidence="1">Cell membrane</location>
        <topology evidence="1">Multi-pass membrane protein</topology>
    </subcellularLocation>
</comment>
<dbReference type="SUPFAM" id="SSF49879">
    <property type="entry name" value="SMAD/FHA domain"/>
    <property type="match status" value="1"/>
</dbReference>